<evidence type="ECO:0000313" key="2">
    <source>
        <dbReference type="EMBL" id="ANF29932.1"/>
    </source>
</evidence>
<organism evidence="2">
    <name type="scientific">Hafnia alvei</name>
    <dbReference type="NCBI Taxonomy" id="569"/>
    <lineage>
        <taxon>Bacteria</taxon>
        <taxon>Pseudomonadati</taxon>
        <taxon>Pseudomonadota</taxon>
        <taxon>Gammaproteobacteria</taxon>
        <taxon>Enterobacterales</taxon>
        <taxon>Hafniaceae</taxon>
        <taxon>Hafnia</taxon>
    </lineage>
</organism>
<dbReference type="InterPro" id="IPR046058">
    <property type="entry name" value="WbuC_cupin"/>
</dbReference>
<dbReference type="NCBIfam" id="TIGR04366">
    <property type="entry name" value="cupin_WbuC"/>
    <property type="match status" value="1"/>
</dbReference>
<protein>
    <recommendedName>
        <fullName evidence="1">Cupin fold metalloprotein WbuC cupin domain-containing protein</fullName>
    </recommendedName>
</protein>
<dbReference type="CDD" id="cd07005">
    <property type="entry name" value="cupin_WbuC-like"/>
    <property type="match status" value="1"/>
</dbReference>
<name>A0A172WZZ7_HAFAL</name>
<dbReference type="Gene3D" id="2.60.120.10">
    <property type="entry name" value="Jelly Rolls"/>
    <property type="match status" value="1"/>
</dbReference>
<evidence type="ECO:0000259" key="1">
    <source>
        <dbReference type="Pfam" id="PF19480"/>
    </source>
</evidence>
<dbReference type="AlphaFoldDB" id="A0A172WZZ7"/>
<sequence>MRIIDSAFIDKLYVQAEISERKRAHYQLHTSHQDCVQRILIALVKGSYVEPHFHELSHQWEMFSVTEGCIKVCIYSATGEILNEFFAGPEEKNCYIEFSPYEIHSVECISDRALMLEIKEGPFNPDFAKSFPKW</sequence>
<accession>A0A172WZZ7</accession>
<dbReference type="InterPro" id="IPR014710">
    <property type="entry name" value="RmlC-like_jellyroll"/>
</dbReference>
<dbReference type="SUPFAM" id="SSF51182">
    <property type="entry name" value="RmlC-like cupins"/>
    <property type="match status" value="1"/>
</dbReference>
<dbReference type="EMBL" id="KX117081">
    <property type="protein sequence ID" value="ANF29932.1"/>
    <property type="molecule type" value="Genomic_DNA"/>
</dbReference>
<feature type="domain" description="Cupin fold metalloprotein WbuC cupin" evidence="1">
    <location>
        <begin position="4"/>
        <end position="84"/>
    </location>
</feature>
<dbReference type="Pfam" id="PF19480">
    <property type="entry name" value="DUF6016"/>
    <property type="match status" value="1"/>
</dbReference>
<proteinExistence type="predicted"/>
<reference evidence="2" key="1">
    <citation type="journal article" date="2016" name="PLoS ONE">
        <title>Genetic Diversity of O-Antigens in Hafnia alvei and the Development of a Suspension Array for Serotype Detection.</title>
        <authorList>
            <person name="Duan Z."/>
            <person name="Niedziela T."/>
            <person name="Lugowski C."/>
            <person name="Cao B."/>
            <person name="Wang T."/>
            <person name="Xu L."/>
            <person name="Yang B."/>
            <person name="Liu B."/>
            <person name="Wang L."/>
        </authorList>
    </citation>
    <scope>NUCLEOTIDE SEQUENCE</scope>
    <source>
        <strain evidence="2">PCM1194</strain>
    </source>
</reference>
<dbReference type="InterPro" id="IPR027565">
    <property type="entry name" value="Cupin_WbuC"/>
</dbReference>
<dbReference type="InterPro" id="IPR011051">
    <property type="entry name" value="RmlC_Cupin_sf"/>
</dbReference>